<proteinExistence type="inferred from homology"/>
<dbReference type="EMBL" id="AMYD01000035">
    <property type="protein sequence ID" value="EQB59482.1"/>
    <property type="molecule type" value="Genomic_DNA"/>
</dbReference>
<dbReference type="PANTHER" id="PTHR42748">
    <property type="entry name" value="NITROGEN METABOLITE REPRESSION PROTEIN NMRA FAMILY MEMBER"/>
    <property type="match status" value="1"/>
</dbReference>
<sequence length="348" mass="38578">MACFSKSHACRTISSLSAGTQTDVPLDYIKPDHICASISIFGTSFLPLFQFDYFGGSVINNLALSDKPYRIRGLTRDAKKDKAQALAKRGVEVWAVDLSADNAEGIQKSFQGATYVFEHVDKAREIAEGKTLVEAAHKFGVKLLLVSSEPNATSVTNGNLTKVYHFDSKAGISDHARALGVPFVDIHAAGYMNSFTTFSRPRPAGDGSYVVDGIWPEDFRMPLLDTYHDFGLFVQLAIESDEFNRGDGKTIWAYGDQVTIPDQVRNISTVTGKKIAYNKVTEEQSRAGMVQAGLPPFVVDDMIEMFKFHEIWDSAYAAGSHIEPAKLARRPRPFKEYVEHEDWSTVFV</sequence>
<dbReference type="AlphaFoldDB" id="T0KVD9"/>
<gene>
    <name evidence="5" type="ORF">CGLO_00126</name>
</gene>
<dbReference type="InterPro" id="IPR036291">
    <property type="entry name" value="NAD(P)-bd_dom_sf"/>
</dbReference>
<dbReference type="Gene3D" id="3.40.50.720">
    <property type="entry name" value="NAD(P)-binding Rossmann-like Domain"/>
    <property type="match status" value="1"/>
</dbReference>
<dbReference type="HOGENOM" id="CLU_007383_8_1_1"/>
<dbReference type="GO" id="GO:0016491">
    <property type="term" value="F:oxidoreductase activity"/>
    <property type="evidence" value="ECO:0007669"/>
    <property type="project" value="UniProtKB-KW"/>
</dbReference>
<dbReference type="GO" id="GO:0005634">
    <property type="term" value="C:nucleus"/>
    <property type="evidence" value="ECO:0007669"/>
    <property type="project" value="TreeGrafter"/>
</dbReference>
<evidence type="ECO:0000256" key="2">
    <source>
        <dbReference type="ARBA" id="ARBA00022857"/>
    </source>
</evidence>
<dbReference type="PANTHER" id="PTHR42748:SF30">
    <property type="entry name" value="NMRA-LIKE DOMAIN-CONTAINING PROTEIN"/>
    <property type="match status" value="1"/>
</dbReference>
<dbReference type="Pfam" id="PF05368">
    <property type="entry name" value="NmrA"/>
    <property type="match status" value="1"/>
</dbReference>
<dbReference type="SUPFAM" id="SSF51735">
    <property type="entry name" value="NAD(P)-binding Rossmann-fold domains"/>
    <property type="match status" value="1"/>
</dbReference>
<evidence type="ECO:0000259" key="4">
    <source>
        <dbReference type="Pfam" id="PF05368"/>
    </source>
</evidence>
<evidence type="ECO:0000313" key="6">
    <source>
        <dbReference type="Proteomes" id="UP000015530"/>
    </source>
</evidence>
<dbReference type="OrthoDB" id="300709at2759"/>
<name>T0KVD9_COLGC</name>
<reference evidence="6" key="1">
    <citation type="journal article" date="2013" name="Mol. Plant Microbe Interact.">
        <title>Global aspects of pacC regulation of pathogenicity genes in Colletotrichum gloeosporioides as revealed by transcriptome analysis.</title>
        <authorList>
            <person name="Alkan N."/>
            <person name="Meng X."/>
            <person name="Friedlander G."/>
            <person name="Reuveni E."/>
            <person name="Sukno S."/>
            <person name="Sherman A."/>
            <person name="Thon M."/>
            <person name="Fluhr R."/>
            <person name="Prusky D."/>
        </authorList>
    </citation>
    <scope>NUCLEOTIDE SEQUENCE [LARGE SCALE GENOMIC DNA]</scope>
    <source>
        <strain evidence="6">Cg-14</strain>
    </source>
</reference>
<dbReference type="Gene3D" id="3.90.25.10">
    <property type="entry name" value="UDP-galactose 4-epimerase, domain 1"/>
    <property type="match status" value="1"/>
</dbReference>
<comment type="similarity">
    <text evidence="1">Belongs to the NmrA-type oxidoreductase family.</text>
</comment>
<dbReference type="InterPro" id="IPR008030">
    <property type="entry name" value="NmrA-like"/>
</dbReference>
<feature type="domain" description="NmrA-like" evidence="4">
    <location>
        <begin position="54"/>
        <end position="337"/>
    </location>
</feature>
<keyword evidence="3" id="KW-0560">Oxidoreductase</keyword>
<dbReference type="OMA" id="HACRTIS"/>
<evidence type="ECO:0000313" key="5">
    <source>
        <dbReference type="EMBL" id="EQB59482.1"/>
    </source>
</evidence>
<protein>
    <submittedName>
        <fullName evidence="5">NmrA-like family protein</fullName>
    </submittedName>
</protein>
<evidence type="ECO:0000256" key="3">
    <source>
        <dbReference type="ARBA" id="ARBA00023002"/>
    </source>
</evidence>
<keyword evidence="2" id="KW-0521">NADP</keyword>
<comment type="caution">
    <text evidence="5">The sequence shown here is derived from an EMBL/GenBank/DDBJ whole genome shotgun (WGS) entry which is preliminary data.</text>
</comment>
<organism evidence="5 6">
    <name type="scientific">Colletotrichum gloeosporioides (strain Cg-14)</name>
    <name type="common">Anthracnose fungus</name>
    <name type="synonym">Glomerella cingulata</name>
    <dbReference type="NCBI Taxonomy" id="1237896"/>
    <lineage>
        <taxon>Eukaryota</taxon>
        <taxon>Fungi</taxon>
        <taxon>Dikarya</taxon>
        <taxon>Ascomycota</taxon>
        <taxon>Pezizomycotina</taxon>
        <taxon>Sordariomycetes</taxon>
        <taxon>Hypocreomycetidae</taxon>
        <taxon>Glomerellales</taxon>
        <taxon>Glomerellaceae</taxon>
        <taxon>Colletotrichum</taxon>
        <taxon>Colletotrichum gloeosporioides species complex</taxon>
    </lineage>
</organism>
<dbReference type="InterPro" id="IPR051164">
    <property type="entry name" value="NmrA-like_oxidored"/>
</dbReference>
<accession>T0KVD9</accession>
<dbReference type="STRING" id="1237896.T0KVD9"/>
<evidence type="ECO:0000256" key="1">
    <source>
        <dbReference type="ARBA" id="ARBA00006328"/>
    </source>
</evidence>
<dbReference type="Proteomes" id="UP000015530">
    <property type="component" value="Unassembled WGS sequence"/>
</dbReference>